<organism evidence="3 4">
    <name type="scientific">Golovinomyces cichoracearum</name>
    <dbReference type="NCBI Taxonomy" id="62708"/>
    <lineage>
        <taxon>Eukaryota</taxon>
        <taxon>Fungi</taxon>
        <taxon>Dikarya</taxon>
        <taxon>Ascomycota</taxon>
        <taxon>Pezizomycotina</taxon>
        <taxon>Leotiomycetes</taxon>
        <taxon>Erysiphales</taxon>
        <taxon>Erysiphaceae</taxon>
        <taxon>Golovinomyces</taxon>
    </lineage>
</organism>
<keyword evidence="2" id="KW-1133">Transmembrane helix</keyword>
<dbReference type="FunFam" id="3.30.1360.180:FF:000003">
    <property type="entry name" value="Type I phosphodiesterase/nucleotide pyrophosphatase family protein"/>
    <property type="match status" value="1"/>
</dbReference>
<dbReference type="PANTHER" id="PTHR10151:SF120">
    <property type="entry name" value="BIS(5'-ADENOSYL)-TRIPHOSPHATASE"/>
    <property type="match status" value="1"/>
</dbReference>
<evidence type="ECO:0000313" key="4">
    <source>
        <dbReference type="Proteomes" id="UP000285405"/>
    </source>
</evidence>
<dbReference type="GO" id="GO:0017111">
    <property type="term" value="F:ribonucleoside triphosphate phosphatase activity"/>
    <property type="evidence" value="ECO:0007669"/>
    <property type="project" value="TreeGrafter"/>
</dbReference>
<dbReference type="InterPro" id="IPR017850">
    <property type="entry name" value="Alkaline_phosphatase_core_sf"/>
</dbReference>
<dbReference type="SUPFAM" id="SSF53649">
    <property type="entry name" value="Alkaline phosphatase-like"/>
    <property type="match status" value="1"/>
</dbReference>
<dbReference type="EMBL" id="MCBR01010344">
    <property type="protein sequence ID" value="RKF71298.1"/>
    <property type="molecule type" value="Genomic_DNA"/>
</dbReference>
<dbReference type="InterPro" id="IPR002591">
    <property type="entry name" value="Phosphodiest/P_Trfase"/>
</dbReference>
<evidence type="ECO:0000256" key="2">
    <source>
        <dbReference type="SAM" id="Phobius"/>
    </source>
</evidence>
<comment type="caution">
    <text evidence="3">The sequence shown here is derived from an EMBL/GenBank/DDBJ whole genome shotgun (WGS) entry which is preliminary data.</text>
</comment>
<feature type="compositionally biased region" description="Basic residues" evidence="1">
    <location>
        <begin position="112"/>
        <end position="122"/>
    </location>
</feature>
<dbReference type="GO" id="GO:0009141">
    <property type="term" value="P:nucleoside triphosphate metabolic process"/>
    <property type="evidence" value="ECO:0007669"/>
    <property type="project" value="TreeGrafter"/>
</dbReference>
<dbReference type="Gene3D" id="3.30.1360.180">
    <property type="match status" value="1"/>
</dbReference>
<name>A0A420I9T4_9PEZI</name>
<feature type="region of interest" description="Disordered" evidence="1">
    <location>
        <begin position="1"/>
        <end position="23"/>
    </location>
</feature>
<evidence type="ECO:0000256" key="1">
    <source>
        <dbReference type="SAM" id="MobiDB-lite"/>
    </source>
</evidence>
<dbReference type="OrthoDB" id="415411at2759"/>
<protein>
    <submittedName>
        <fullName evidence="3">Putative pyrophosphatase/phosphodiesterase</fullName>
    </submittedName>
</protein>
<dbReference type="GO" id="GO:0047429">
    <property type="term" value="F:nucleoside triphosphate diphosphatase activity"/>
    <property type="evidence" value="ECO:0007669"/>
    <property type="project" value="TreeGrafter"/>
</dbReference>
<dbReference type="Pfam" id="PF01663">
    <property type="entry name" value="Phosphodiest"/>
    <property type="match status" value="1"/>
</dbReference>
<dbReference type="CDD" id="cd16018">
    <property type="entry name" value="Enpp"/>
    <property type="match status" value="1"/>
</dbReference>
<evidence type="ECO:0000313" key="3">
    <source>
        <dbReference type="EMBL" id="RKF71298.1"/>
    </source>
</evidence>
<gene>
    <name evidence="3" type="ORF">GcC1_103010</name>
</gene>
<feature type="transmembrane region" description="Helical" evidence="2">
    <location>
        <begin position="181"/>
        <end position="200"/>
    </location>
</feature>
<dbReference type="PANTHER" id="PTHR10151">
    <property type="entry name" value="ECTONUCLEOTIDE PYROPHOSPHATASE/PHOSPHODIESTERASE"/>
    <property type="match status" value="1"/>
</dbReference>
<dbReference type="Proteomes" id="UP000285405">
    <property type="component" value="Unassembled WGS sequence"/>
</dbReference>
<reference evidence="3 4" key="1">
    <citation type="journal article" date="2018" name="BMC Genomics">
        <title>Comparative genome analyses reveal sequence features reflecting distinct modes of host-adaptation between dicot and monocot powdery mildew.</title>
        <authorList>
            <person name="Wu Y."/>
            <person name="Ma X."/>
            <person name="Pan Z."/>
            <person name="Kale S.D."/>
            <person name="Song Y."/>
            <person name="King H."/>
            <person name="Zhang Q."/>
            <person name="Presley C."/>
            <person name="Deng X."/>
            <person name="Wei C.I."/>
            <person name="Xiao S."/>
        </authorList>
    </citation>
    <scope>NUCLEOTIDE SEQUENCE [LARGE SCALE GENOMIC DNA]</scope>
    <source>
        <strain evidence="3">UCSC1</strain>
    </source>
</reference>
<feature type="region of interest" description="Disordered" evidence="1">
    <location>
        <begin position="102"/>
        <end position="130"/>
    </location>
</feature>
<keyword evidence="2" id="KW-0812">Transmembrane</keyword>
<dbReference type="AlphaFoldDB" id="A0A420I9T4"/>
<accession>A0A420I9T4</accession>
<keyword evidence="2" id="KW-0472">Membrane</keyword>
<proteinExistence type="predicted"/>
<dbReference type="Gene3D" id="3.40.720.10">
    <property type="entry name" value="Alkaline Phosphatase, subunit A"/>
    <property type="match status" value="1"/>
</dbReference>
<sequence>MRVDPNSDYYPLNSSSHKLAGESMNISVEQKGREYQDTESEDELVSINEGSSVDVLSHDEDILGEEEELYRLLMQEKRRRDGTLASIKRKFFYLIPTGQSHPKIGKNEMKKQKMRKQRKKRREEKASNDVENGEEAIFLTEIEEGVTIDSDHEAEEKPKSSRRRTRFLRHKNKSKINFNKIYLTQILIFAGISLLLLVSLKRLSGKKDFRPTPKLLSNGTALFAQTTIYISLDGFRADFLDRGITPRLNIMREEGVSPLYMQPSFPSATFPNHYTLVTGLYPESHGIVSNEFWDEKLKEKFKNTSPKAHNPKWWGGEPLWVTAEKQGVRTAVHMWPGSESRIMGIEPSFLDKFSFKTTLKDKTKRVLELLDKKGYEDDIDEDSRPQLIAVYVPNVDIAGHRFGPNTTEVRSTISDVDQMLDEIYLGLEQRNLTKIVNVVVVSDHGMATTDINRMIQLEDLIDLDKIEHIDGWPLSGLRLKNSSEIHKVFHEIKKLSSKNQNFEVYLRDENMPERYHFSNNNRIAPLWIIPKTGWAITTKKEFDIEKSKSKGLQYYPRGLHGYDNEHPLMRAIFVATGPSFPRTPSKRIKPFQNIEVFNIICDSLGVVPVPNNGTLRLPIHQINSQEADIYTEIPTDLDLSLTLTPPESQVATTTSSSIIVTSTATPSMNPSNDSELKSENASKLSEIDLNWIIGKEKIVWDWLKGKKEQLASWWED</sequence>